<keyword evidence="2" id="KW-1185">Reference proteome</keyword>
<reference evidence="1 2" key="1">
    <citation type="submission" date="2023-09" db="EMBL/GenBank/DDBJ databases">
        <title>Aquirufa genomes.</title>
        <authorList>
            <person name="Pitt A."/>
        </authorList>
    </citation>
    <scope>NUCLEOTIDE SEQUENCE [LARGE SCALE GENOMIC DNA]</scope>
    <source>
        <strain evidence="1 2">LEOWEIH-7C</strain>
    </source>
</reference>
<sequence length="456" mass="52329">MPILSLPNAKHLLARTLFGFSKEQLQQAMGYGTMEDLVDKALLADVKTPAAPNTWVNTTPAQVQQDSGDTAKWYRELTYWWYNRMFSEGLSMQEKMVLFLHNHFSCERDKVNYPQYMYQQNQLFRKFAFGNFKQLVKEISSDPTMLIYLDGNNSRGTGPNENYGRELMELFTLGIGNYTENDIKQAAKVLSGWQVKGLTAVFDPNRWHKEANLTIFGKTAAFKVDTLVDLIFEQKACAEFICRKLYKAFLYYKPDEAFVSQMATVFRSNNFEMKPLLRFMFLSDHFYQISFQATRIKDPQELMVGSLKALQIKVPDIVNLYDMAKLMQMQLLQPPDVAGWPGQRDWISSTTYSYRGGFTDSLLTGKRFNGTTVTGKLDVLAYARSFPNSEKAALFVNDVIDSLVSFPILESKRQFLLNTLLDGTIAANWSTYTPQADARIVRLLKAIMRLPEYQLN</sequence>
<proteinExistence type="predicted"/>
<gene>
    <name evidence="1" type="ORF">PQG45_11565</name>
</gene>
<name>A0ABU3TUV7_9BACT</name>
<protein>
    <submittedName>
        <fullName evidence="1">DUF1800 domain-containing protein</fullName>
    </submittedName>
</protein>
<accession>A0ABU3TUV7</accession>
<dbReference type="EMBL" id="JAVNWW010000008">
    <property type="protein sequence ID" value="MDU0809666.1"/>
    <property type="molecule type" value="Genomic_DNA"/>
</dbReference>
<dbReference type="InterPro" id="IPR014917">
    <property type="entry name" value="DUF1800"/>
</dbReference>
<evidence type="ECO:0000313" key="2">
    <source>
        <dbReference type="Proteomes" id="UP001249959"/>
    </source>
</evidence>
<comment type="caution">
    <text evidence="1">The sequence shown here is derived from an EMBL/GenBank/DDBJ whole genome shotgun (WGS) entry which is preliminary data.</text>
</comment>
<organism evidence="1 2">
    <name type="scientific">Aquirufa regiilacus</name>
    <dbReference type="NCBI Taxonomy" id="3024868"/>
    <lineage>
        <taxon>Bacteria</taxon>
        <taxon>Pseudomonadati</taxon>
        <taxon>Bacteroidota</taxon>
        <taxon>Cytophagia</taxon>
        <taxon>Cytophagales</taxon>
        <taxon>Flectobacillaceae</taxon>
        <taxon>Aquirufa</taxon>
    </lineage>
</organism>
<dbReference type="Proteomes" id="UP001249959">
    <property type="component" value="Unassembled WGS sequence"/>
</dbReference>
<dbReference type="Pfam" id="PF08811">
    <property type="entry name" value="DUF1800"/>
    <property type="match status" value="1"/>
</dbReference>
<dbReference type="RefSeq" id="WP_315577283.1">
    <property type="nucleotide sequence ID" value="NZ_JARDXH010000006.1"/>
</dbReference>
<evidence type="ECO:0000313" key="1">
    <source>
        <dbReference type="EMBL" id="MDU0809666.1"/>
    </source>
</evidence>